<dbReference type="EMBL" id="JAECZC010000028">
    <property type="protein sequence ID" value="MBH8563644.1"/>
    <property type="molecule type" value="Genomic_DNA"/>
</dbReference>
<protein>
    <submittedName>
        <fullName evidence="2">RidA family protein</fullName>
    </submittedName>
</protein>
<dbReference type="SUPFAM" id="SSF55298">
    <property type="entry name" value="YjgF-like"/>
    <property type="match status" value="1"/>
</dbReference>
<evidence type="ECO:0000313" key="3">
    <source>
        <dbReference type="Proteomes" id="UP000632766"/>
    </source>
</evidence>
<dbReference type="InterPro" id="IPR006175">
    <property type="entry name" value="YjgF/YER057c/UK114"/>
</dbReference>
<keyword evidence="3" id="KW-1185">Reference proteome</keyword>
<dbReference type="Gene3D" id="3.30.1330.40">
    <property type="entry name" value="RutC-like"/>
    <property type="match status" value="1"/>
</dbReference>
<dbReference type="Pfam" id="PF01042">
    <property type="entry name" value="Ribonuc_L-PSP"/>
    <property type="match status" value="1"/>
</dbReference>
<proteinExistence type="inferred from homology"/>
<dbReference type="GO" id="GO:0019239">
    <property type="term" value="F:deaminase activity"/>
    <property type="evidence" value="ECO:0007669"/>
    <property type="project" value="TreeGrafter"/>
</dbReference>
<evidence type="ECO:0000313" key="2">
    <source>
        <dbReference type="EMBL" id="MBH8563644.1"/>
    </source>
</evidence>
<name>A0A8J7L7P9_9NOST</name>
<dbReference type="Proteomes" id="UP000632766">
    <property type="component" value="Unassembled WGS sequence"/>
</dbReference>
<dbReference type="PANTHER" id="PTHR11803:SF58">
    <property type="entry name" value="PROTEIN HMF1-RELATED"/>
    <property type="match status" value="1"/>
</dbReference>
<dbReference type="GO" id="GO:0005829">
    <property type="term" value="C:cytosol"/>
    <property type="evidence" value="ECO:0007669"/>
    <property type="project" value="TreeGrafter"/>
</dbReference>
<organism evidence="2 3">
    <name type="scientific">Amazonocrinis nigriterrae CENA67</name>
    <dbReference type="NCBI Taxonomy" id="2794033"/>
    <lineage>
        <taxon>Bacteria</taxon>
        <taxon>Bacillati</taxon>
        <taxon>Cyanobacteriota</taxon>
        <taxon>Cyanophyceae</taxon>
        <taxon>Nostocales</taxon>
        <taxon>Nostocaceae</taxon>
        <taxon>Amazonocrinis</taxon>
        <taxon>Amazonocrinis nigriterrae</taxon>
    </lineage>
</organism>
<dbReference type="CDD" id="cd00448">
    <property type="entry name" value="YjgF_YER057c_UK114_family"/>
    <property type="match status" value="1"/>
</dbReference>
<comment type="caution">
    <text evidence="2">The sequence shown here is derived from an EMBL/GenBank/DDBJ whole genome shotgun (WGS) entry which is preliminary data.</text>
</comment>
<comment type="similarity">
    <text evidence="1">Belongs to the RutC family.</text>
</comment>
<dbReference type="InterPro" id="IPR035959">
    <property type="entry name" value="RutC-like_sf"/>
</dbReference>
<dbReference type="PANTHER" id="PTHR11803">
    <property type="entry name" value="2-IMINOBUTANOATE/2-IMINOPROPANOATE DEAMINASE RIDA"/>
    <property type="match status" value="1"/>
</dbReference>
<reference evidence="2 3" key="1">
    <citation type="journal article" date="2021" name="Int. J. Syst. Evol. Microbiol.">
        <title>Amazonocrinis nigriterrae gen. nov., sp. nov., Atlanticothrix silvestris gen. nov., sp. nov. and Dendronalium phyllosphericum gen. nov., sp. nov., nostocacean cyanobacteria from Brazilian environments.</title>
        <authorList>
            <person name="Alvarenga D.O."/>
            <person name="Andreote A.P.D."/>
            <person name="Branco L.H.Z."/>
            <person name="Delbaje E."/>
            <person name="Cruz R.B."/>
            <person name="Varani A.M."/>
            <person name="Fiore M.F."/>
        </authorList>
    </citation>
    <scope>NUCLEOTIDE SEQUENCE [LARGE SCALE GENOMIC DNA]</scope>
    <source>
        <strain evidence="2 3">CENA67</strain>
    </source>
</reference>
<sequence>MTEKQYIQPEGIFDGSALGFTQVVTSPPGTLVFVSGQVPWDINRQLVGDTDLAAQTEQVLKNLDLALKGAGASVSDVTMIHVFFVDYKPDYAAIVIPILNKFFGGKPPASTWLGVQTLANPHLRIEIEAIAVVGRDS</sequence>
<dbReference type="RefSeq" id="WP_198125518.1">
    <property type="nucleotide sequence ID" value="NZ_JAECZC010000028.1"/>
</dbReference>
<dbReference type="AlphaFoldDB" id="A0A8J7L7P9"/>
<accession>A0A8J7L7P9</accession>
<gene>
    <name evidence="2" type="ORF">I8748_15840</name>
</gene>
<evidence type="ECO:0000256" key="1">
    <source>
        <dbReference type="ARBA" id="ARBA00010552"/>
    </source>
</evidence>